<evidence type="ECO:0000256" key="11">
    <source>
        <dbReference type="ARBA" id="ARBA00022840"/>
    </source>
</evidence>
<comment type="similarity">
    <text evidence="4 14 15">Belongs to the prokaryotic pantothenate kinase family.</text>
</comment>
<dbReference type="AlphaFoldDB" id="A0A2X2LQL5"/>
<dbReference type="GO" id="GO:0004594">
    <property type="term" value="F:pantothenate kinase activity"/>
    <property type="evidence" value="ECO:0007669"/>
    <property type="project" value="UniProtKB-UniRule"/>
</dbReference>
<protein>
    <recommendedName>
        <fullName evidence="6 14">Pantothenate kinase</fullName>
        <ecNumber evidence="5 14">2.7.1.33</ecNumber>
    </recommendedName>
    <alternativeName>
        <fullName evidence="13 14">Pantothenic acid kinase</fullName>
    </alternativeName>
</protein>
<dbReference type="EMBL" id="UAUU01000011">
    <property type="protein sequence ID" value="SPZ95209.1"/>
    <property type="molecule type" value="Genomic_DNA"/>
</dbReference>
<keyword evidence="9 14" id="KW-0547">Nucleotide-binding</keyword>
<evidence type="ECO:0000313" key="18">
    <source>
        <dbReference type="EMBL" id="VXD05953.1"/>
    </source>
</evidence>
<sequence>MQLDPQIAIDSPFRSIKREDWKNLNGKVLHNFSVEDLENLHALNEPLTNQEIEEVYFPLSHLLEIHIDRFQSLHQRTNRFFGKEVSKLPYIIGIAGSVAVGKSTTARVLQRVLSLLPSKPKVDLVTTDGFLYPNQYLIERGILNRKGFPESYDAKRLIHFLSAVKSGAPKITVPVYSHLVYDVLPDEQQQVIEQPDILIVEGINVLQVNSQRPRKGHSVFVSDFFDYSIYVHASEKNLIEWYTNRFESLRATAFQNPASFFHKYANMTADESHTMAVNIWNEINKPNLIKNILPTRYRADLILEKGSHHFVKNVKVRKI</sequence>
<evidence type="ECO:0000256" key="1">
    <source>
        <dbReference type="ARBA" id="ARBA00001206"/>
    </source>
</evidence>
<evidence type="ECO:0000256" key="10">
    <source>
        <dbReference type="ARBA" id="ARBA00022777"/>
    </source>
</evidence>
<dbReference type="GeneID" id="97180562"/>
<keyword evidence="11 14" id="KW-0067">ATP-binding</keyword>
<evidence type="ECO:0000256" key="7">
    <source>
        <dbReference type="ARBA" id="ARBA00022490"/>
    </source>
</evidence>
<evidence type="ECO:0000256" key="9">
    <source>
        <dbReference type="ARBA" id="ARBA00022741"/>
    </source>
</evidence>
<evidence type="ECO:0000256" key="13">
    <source>
        <dbReference type="ARBA" id="ARBA00032866"/>
    </source>
</evidence>
<proteinExistence type="inferred from homology"/>
<dbReference type="GO" id="GO:0005737">
    <property type="term" value="C:cytoplasm"/>
    <property type="evidence" value="ECO:0007669"/>
    <property type="project" value="UniProtKB-SubCell"/>
</dbReference>
<evidence type="ECO:0000256" key="8">
    <source>
        <dbReference type="ARBA" id="ARBA00022679"/>
    </source>
</evidence>
<dbReference type="NCBIfam" id="TIGR00554">
    <property type="entry name" value="panK_bact"/>
    <property type="match status" value="1"/>
</dbReference>
<dbReference type="PANTHER" id="PTHR10285">
    <property type="entry name" value="URIDINE KINASE"/>
    <property type="match status" value="1"/>
</dbReference>
<organism evidence="17 19">
    <name type="scientific">Sphingobacterium multivorum</name>
    <dbReference type="NCBI Taxonomy" id="28454"/>
    <lineage>
        <taxon>Bacteria</taxon>
        <taxon>Pseudomonadati</taxon>
        <taxon>Bacteroidota</taxon>
        <taxon>Sphingobacteriia</taxon>
        <taxon>Sphingobacteriales</taxon>
        <taxon>Sphingobacteriaceae</taxon>
        <taxon>Sphingobacterium</taxon>
    </lineage>
</organism>
<comment type="catalytic activity">
    <reaction evidence="1 14 15">
        <text>(R)-pantothenate + ATP = (R)-4'-phosphopantothenate + ADP + H(+)</text>
        <dbReference type="Rhea" id="RHEA:16373"/>
        <dbReference type="ChEBI" id="CHEBI:10986"/>
        <dbReference type="ChEBI" id="CHEBI:15378"/>
        <dbReference type="ChEBI" id="CHEBI:29032"/>
        <dbReference type="ChEBI" id="CHEBI:30616"/>
        <dbReference type="ChEBI" id="CHEBI:456216"/>
        <dbReference type="EC" id="2.7.1.33"/>
    </reaction>
</comment>
<keyword evidence="12 14" id="KW-0173">Coenzyme A biosynthesis</keyword>
<evidence type="ECO:0000256" key="6">
    <source>
        <dbReference type="ARBA" id="ARBA00015080"/>
    </source>
</evidence>
<dbReference type="Proteomes" id="UP000251241">
    <property type="component" value="Unassembled WGS sequence"/>
</dbReference>
<dbReference type="EMBL" id="CABWMV010000025">
    <property type="protein sequence ID" value="VXD05953.1"/>
    <property type="molecule type" value="Genomic_DNA"/>
</dbReference>
<keyword evidence="10 14" id="KW-0418">Kinase</keyword>
<dbReference type="InterPro" id="IPR027417">
    <property type="entry name" value="P-loop_NTPase"/>
</dbReference>
<evidence type="ECO:0000256" key="5">
    <source>
        <dbReference type="ARBA" id="ARBA00012102"/>
    </source>
</evidence>
<evidence type="ECO:0000313" key="19">
    <source>
        <dbReference type="Proteomes" id="UP000251241"/>
    </source>
</evidence>
<dbReference type="InterPro" id="IPR006083">
    <property type="entry name" value="PRK/URK"/>
</dbReference>
<dbReference type="EC" id="2.7.1.33" evidence="5 14"/>
<comment type="pathway">
    <text evidence="3 14 15">Cofactor biosynthesis; coenzyme A biosynthesis; CoA from (R)-pantothenate: step 1/5.</text>
</comment>
<dbReference type="RefSeq" id="WP_046673564.1">
    <property type="nucleotide sequence ID" value="NZ_CP068086.1"/>
</dbReference>
<evidence type="ECO:0000256" key="2">
    <source>
        <dbReference type="ARBA" id="ARBA00004496"/>
    </source>
</evidence>
<dbReference type="CDD" id="cd02025">
    <property type="entry name" value="PanK"/>
    <property type="match status" value="1"/>
</dbReference>
<keyword evidence="8 14" id="KW-0808">Transferase</keyword>
<evidence type="ECO:0000256" key="12">
    <source>
        <dbReference type="ARBA" id="ARBA00022993"/>
    </source>
</evidence>
<evidence type="ECO:0000256" key="3">
    <source>
        <dbReference type="ARBA" id="ARBA00005225"/>
    </source>
</evidence>
<dbReference type="Gene3D" id="3.40.50.300">
    <property type="entry name" value="P-loop containing nucleotide triphosphate hydrolases"/>
    <property type="match status" value="1"/>
</dbReference>
<accession>A0A654DTS2</accession>
<evidence type="ECO:0000313" key="17">
    <source>
        <dbReference type="EMBL" id="SPZ95209.1"/>
    </source>
</evidence>
<keyword evidence="7 14" id="KW-0963">Cytoplasm</keyword>
<comment type="subcellular location">
    <subcellularLocation>
        <location evidence="2 14 15">Cytoplasm</location>
    </subcellularLocation>
</comment>
<dbReference type="GO" id="GO:0015937">
    <property type="term" value="P:coenzyme A biosynthetic process"/>
    <property type="evidence" value="ECO:0007669"/>
    <property type="project" value="UniProtKB-UniRule"/>
</dbReference>
<gene>
    <name evidence="14 17" type="primary">coaA</name>
    <name evidence="17" type="ORF">NCTC11343_05837</name>
    <name evidence="18" type="ORF">SPHINGO8BC_60775</name>
</gene>
<dbReference type="GO" id="GO:0005524">
    <property type="term" value="F:ATP binding"/>
    <property type="evidence" value="ECO:0007669"/>
    <property type="project" value="UniProtKB-UniRule"/>
</dbReference>
<dbReference type="HAMAP" id="MF_00215">
    <property type="entry name" value="Pantothen_kinase_1"/>
    <property type="match status" value="1"/>
</dbReference>
<dbReference type="UniPathway" id="UPA00241">
    <property type="reaction ID" value="UER00352"/>
</dbReference>
<dbReference type="Pfam" id="PF00485">
    <property type="entry name" value="PRK"/>
    <property type="match status" value="1"/>
</dbReference>
<feature type="binding site" evidence="14">
    <location>
        <begin position="96"/>
        <end position="103"/>
    </location>
    <ligand>
        <name>ATP</name>
        <dbReference type="ChEBI" id="CHEBI:30616"/>
    </ligand>
</feature>
<dbReference type="InterPro" id="IPR004566">
    <property type="entry name" value="PanK"/>
</dbReference>
<evidence type="ECO:0000259" key="16">
    <source>
        <dbReference type="Pfam" id="PF00485"/>
    </source>
</evidence>
<evidence type="ECO:0000313" key="20">
    <source>
        <dbReference type="Proteomes" id="UP000432350"/>
    </source>
</evidence>
<dbReference type="Proteomes" id="UP000432350">
    <property type="component" value="Unassembled WGS sequence"/>
</dbReference>
<feature type="domain" description="Phosphoribulokinase/uridine kinase" evidence="16">
    <location>
        <begin position="91"/>
        <end position="236"/>
    </location>
</feature>
<evidence type="ECO:0000256" key="15">
    <source>
        <dbReference type="RuleBase" id="RU003530"/>
    </source>
</evidence>
<name>A0A2X2LQL5_SPHMU</name>
<evidence type="ECO:0000256" key="14">
    <source>
        <dbReference type="HAMAP-Rule" id="MF_00215"/>
    </source>
</evidence>
<dbReference type="SUPFAM" id="SSF52540">
    <property type="entry name" value="P-loop containing nucleoside triphosphate hydrolases"/>
    <property type="match status" value="1"/>
</dbReference>
<evidence type="ECO:0000256" key="4">
    <source>
        <dbReference type="ARBA" id="ARBA00006087"/>
    </source>
</evidence>
<accession>A0A2X2LQL5</accession>
<reference evidence="18 20" key="2">
    <citation type="submission" date="2019-10" db="EMBL/GenBank/DDBJ databases">
        <authorList>
            <person name="Karimi E."/>
        </authorList>
    </citation>
    <scope>NUCLEOTIDE SEQUENCE [LARGE SCALE GENOMIC DNA]</scope>
    <source>
        <strain evidence="18">Sphingobacterium sp. 8BC</strain>
    </source>
</reference>
<reference evidence="17 19" key="1">
    <citation type="submission" date="2018-06" db="EMBL/GenBank/DDBJ databases">
        <authorList>
            <consortium name="Pathogen Informatics"/>
            <person name="Doyle S."/>
        </authorList>
    </citation>
    <scope>NUCLEOTIDE SEQUENCE [LARGE SCALE GENOMIC DNA]</scope>
    <source>
        <strain evidence="17 19">NCTC11343</strain>
    </source>
</reference>
<dbReference type="PIRSF" id="PIRSF000545">
    <property type="entry name" value="Pantothenate_kin"/>
    <property type="match status" value="1"/>
</dbReference>